<feature type="compositionally biased region" description="Pro residues" evidence="1">
    <location>
        <begin position="43"/>
        <end position="53"/>
    </location>
</feature>
<dbReference type="InterPro" id="IPR021100">
    <property type="entry name" value="N-glycosylation_EOS1"/>
</dbReference>
<accession>A0A8E2B0C2</accession>
<feature type="compositionally biased region" description="Acidic residues" evidence="1">
    <location>
        <begin position="199"/>
        <end position="210"/>
    </location>
</feature>
<feature type="compositionally biased region" description="Basic residues" evidence="1">
    <location>
        <begin position="236"/>
        <end position="251"/>
    </location>
</feature>
<feature type="transmembrane region" description="Helical" evidence="2">
    <location>
        <begin position="313"/>
        <end position="330"/>
    </location>
</feature>
<feature type="compositionally biased region" description="Pro residues" evidence="1">
    <location>
        <begin position="65"/>
        <end position="85"/>
    </location>
</feature>
<dbReference type="Proteomes" id="UP000250043">
    <property type="component" value="Unassembled WGS sequence"/>
</dbReference>
<dbReference type="EMBL" id="KV722383">
    <property type="protein sequence ID" value="OCH91574.1"/>
    <property type="molecule type" value="Genomic_DNA"/>
</dbReference>
<feature type="transmembrane region" description="Helical" evidence="2">
    <location>
        <begin position="342"/>
        <end position="364"/>
    </location>
</feature>
<dbReference type="PANTHER" id="PTHR28147">
    <property type="entry name" value="N-GLYCOSYLATION PROTEIN EOS1"/>
    <property type="match status" value="1"/>
</dbReference>
<proteinExistence type="predicted"/>
<feature type="compositionally biased region" description="Low complexity" evidence="1">
    <location>
        <begin position="132"/>
        <end position="147"/>
    </location>
</feature>
<keyword evidence="4" id="KW-1185">Reference proteome</keyword>
<keyword evidence="2" id="KW-0812">Transmembrane</keyword>
<dbReference type="AlphaFoldDB" id="A0A8E2B0C2"/>
<evidence type="ECO:0000313" key="3">
    <source>
        <dbReference type="EMBL" id="OCH91574.1"/>
    </source>
</evidence>
<feature type="region of interest" description="Disordered" evidence="1">
    <location>
        <begin position="188"/>
        <end position="251"/>
    </location>
</feature>
<dbReference type="Pfam" id="PF12326">
    <property type="entry name" value="EOS1"/>
    <property type="match status" value="1"/>
</dbReference>
<dbReference type="GO" id="GO:0034599">
    <property type="term" value="P:cellular response to oxidative stress"/>
    <property type="evidence" value="ECO:0007669"/>
    <property type="project" value="InterPro"/>
</dbReference>
<feature type="transmembrane region" description="Helical" evidence="2">
    <location>
        <begin position="509"/>
        <end position="533"/>
    </location>
</feature>
<protein>
    <submittedName>
        <fullName evidence="3">Uncharacterized protein</fullName>
    </submittedName>
</protein>
<keyword evidence="2" id="KW-1133">Transmembrane helix</keyword>
<feature type="transmembrane region" description="Helical" evidence="2">
    <location>
        <begin position="278"/>
        <end position="301"/>
    </location>
</feature>
<dbReference type="GO" id="GO:0005789">
    <property type="term" value="C:endoplasmic reticulum membrane"/>
    <property type="evidence" value="ECO:0007669"/>
    <property type="project" value="InterPro"/>
</dbReference>
<feature type="region of interest" description="Disordered" evidence="1">
    <location>
        <begin position="39"/>
        <end position="154"/>
    </location>
</feature>
<sequence>MLDTHTQPLLPVLLFAPSGCAPPFAVPLPCPDTADAFPFPLLFQPPPQYSTPPRPRRRAPRAPMDTPPSSPPPYSLEPPPLPAPLPHISLSSPQLPTQSAPQARRARSSPHLPPFTPSAPGSSTAHLRPRRATASMLAAASSGASSDSDAEDDSEATALYTAPFNLAARLLGGPRTRKLRRRRCRIDAQAGEDTASETVEGEETLDEDTDAMSGQDTPKASSARLGRSDQPQPAHTTHKHKQPHTHRRARRCPGPLASLPALLPASLPLPRLVALSRWLAVLPALAGVLWCAWHLMCLAVCGTRVRAGGARDVCAALGGAGLCAAGGGHGGEGGAVGWAMEWMVAGLWAVLTAHQSLALTTGLLRRWRVYYTPLPTLIRVLALQAICWPATHLTLTLMNAPVRPAACWAVIGSTTCVSRAVQMWVTSNIVVVAPSSASTSATTSPSPTPAASAPAACLSPISPSAPSAPRADCDTPPAQSRTARAAAALLAVLAGPEPDLRMGRRSRRAWDWAAVARECALPAGVLYVLWAWAGAWRREVGC</sequence>
<gene>
    <name evidence="3" type="ORF">OBBRIDRAFT_886890</name>
</gene>
<evidence type="ECO:0000256" key="2">
    <source>
        <dbReference type="SAM" id="Phobius"/>
    </source>
</evidence>
<dbReference type="OrthoDB" id="2139606at2759"/>
<dbReference type="PANTHER" id="PTHR28147:SF1">
    <property type="entry name" value="N-GLYCOSYLATION PROTEIN EOS1"/>
    <property type="match status" value="1"/>
</dbReference>
<keyword evidence="2" id="KW-0472">Membrane</keyword>
<evidence type="ECO:0000256" key="1">
    <source>
        <dbReference type="SAM" id="MobiDB-lite"/>
    </source>
</evidence>
<reference evidence="3 4" key="1">
    <citation type="submission" date="2016-07" db="EMBL/GenBank/DDBJ databases">
        <title>Draft genome of the white-rot fungus Obba rivulosa 3A-2.</title>
        <authorList>
            <consortium name="DOE Joint Genome Institute"/>
            <person name="Miettinen O."/>
            <person name="Riley R."/>
            <person name="Acob R."/>
            <person name="Barry K."/>
            <person name="Cullen D."/>
            <person name="De Vries R."/>
            <person name="Hainaut M."/>
            <person name="Hatakka A."/>
            <person name="Henrissat B."/>
            <person name="Hilden K."/>
            <person name="Kuo R."/>
            <person name="Labutti K."/>
            <person name="Lipzen A."/>
            <person name="Makela M.R."/>
            <person name="Sandor L."/>
            <person name="Spatafora J.W."/>
            <person name="Grigoriev I.V."/>
            <person name="Hibbett D.S."/>
        </authorList>
    </citation>
    <scope>NUCLEOTIDE SEQUENCE [LARGE SCALE GENOMIC DNA]</scope>
    <source>
        <strain evidence="3 4">3A-2</strain>
    </source>
</reference>
<evidence type="ECO:0000313" key="4">
    <source>
        <dbReference type="Proteomes" id="UP000250043"/>
    </source>
</evidence>
<name>A0A8E2B0C2_9APHY</name>
<dbReference type="GO" id="GO:0006487">
    <property type="term" value="P:protein N-linked glycosylation"/>
    <property type="evidence" value="ECO:0007669"/>
    <property type="project" value="TreeGrafter"/>
</dbReference>
<organism evidence="3 4">
    <name type="scientific">Obba rivulosa</name>
    <dbReference type="NCBI Taxonomy" id="1052685"/>
    <lineage>
        <taxon>Eukaryota</taxon>
        <taxon>Fungi</taxon>
        <taxon>Dikarya</taxon>
        <taxon>Basidiomycota</taxon>
        <taxon>Agaricomycotina</taxon>
        <taxon>Agaricomycetes</taxon>
        <taxon>Polyporales</taxon>
        <taxon>Gelatoporiaceae</taxon>
        <taxon>Obba</taxon>
    </lineage>
</organism>